<feature type="domain" description="Retroviral polymerase SH3-like" evidence="1">
    <location>
        <begin position="208"/>
        <end position="261"/>
    </location>
</feature>
<name>A0A438H555_VITVI</name>
<evidence type="ECO:0000313" key="2">
    <source>
        <dbReference type="EMBL" id="RVW79706.1"/>
    </source>
</evidence>
<protein>
    <submittedName>
        <fullName evidence="2">Retrovirus-related Pol polyprotein from transposon RE1</fullName>
    </submittedName>
</protein>
<dbReference type="Pfam" id="PF25597">
    <property type="entry name" value="SH3_retrovirus"/>
    <property type="match status" value="1"/>
</dbReference>
<organism evidence="2 3">
    <name type="scientific">Vitis vinifera</name>
    <name type="common">Grape</name>
    <dbReference type="NCBI Taxonomy" id="29760"/>
    <lineage>
        <taxon>Eukaryota</taxon>
        <taxon>Viridiplantae</taxon>
        <taxon>Streptophyta</taxon>
        <taxon>Embryophyta</taxon>
        <taxon>Tracheophyta</taxon>
        <taxon>Spermatophyta</taxon>
        <taxon>Magnoliopsida</taxon>
        <taxon>eudicotyledons</taxon>
        <taxon>Gunneridae</taxon>
        <taxon>Pentapetalae</taxon>
        <taxon>rosids</taxon>
        <taxon>Vitales</taxon>
        <taxon>Vitaceae</taxon>
        <taxon>Viteae</taxon>
        <taxon>Vitis</taxon>
    </lineage>
</organism>
<reference evidence="2 3" key="1">
    <citation type="journal article" date="2018" name="PLoS Genet.">
        <title>Population sequencing reveals clonal diversity and ancestral inbreeding in the grapevine cultivar Chardonnay.</title>
        <authorList>
            <person name="Roach M.J."/>
            <person name="Johnson D.L."/>
            <person name="Bohlmann J."/>
            <person name="van Vuuren H.J."/>
            <person name="Jones S.J."/>
            <person name="Pretorius I.S."/>
            <person name="Schmidt S.A."/>
            <person name="Borneman A.R."/>
        </authorList>
    </citation>
    <scope>NUCLEOTIDE SEQUENCE [LARGE SCALE GENOMIC DNA]</scope>
    <source>
        <strain evidence="3">cv. Chardonnay</strain>
        <tissue evidence="2">Leaf</tissue>
    </source>
</reference>
<evidence type="ECO:0000313" key="3">
    <source>
        <dbReference type="Proteomes" id="UP000288805"/>
    </source>
</evidence>
<dbReference type="AlphaFoldDB" id="A0A438H555"/>
<sequence>MLAAAPDHQDSWFFDTGATHHLVIHLKLSLVFSHIQVLIKSQLVIAIRYPFFTQDQVTKKILLKGWLGTVCMSSPPHLLLINKIAPCIICPLAKSHSLPYSLSSSHVSHPLALIHTDLWGPAPSISITGAATFLFSLMTIPGIPGFISFPPRTSFHVLIHPSKMEEQRGKFAILLKPVSLLWLKSPIQALFINFPTIIISESSVACVSILRPYTQHKLCYRSTACVFLGYAPAHNGYLCLDVSTSRIYISRNVIFHDPIFHFSLHFLHFHPSTPPFFYTCLNQFTQLVCSFITSSVLPYHHFGFYPSTNSGPLCHFLSSYPFTTSFTSQHSPMVTRAKSGIHKKRSFIVQHTTEPRTYSQASKNDSWVQAMNREYQALLRNNTWSLVTPPSSAHIVGCVGSTSSNIALMDPLTDTKLVWLPRVSPKLGDRLL</sequence>
<accession>A0A438H555</accession>
<comment type="caution">
    <text evidence="2">The sequence shown here is derived from an EMBL/GenBank/DDBJ whole genome shotgun (WGS) entry which is preliminary data.</text>
</comment>
<evidence type="ECO:0000259" key="1">
    <source>
        <dbReference type="Pfam" id="PF25597"/>
    </source>
</evidence>
<dbReference type="Proteomes" id="UP000288805">
    <property type="component" value="Unassembled WGS sequence"/>
</dbReference>
<dbReference type="EMBL" id="QGNW01000276">
    <property type="protein sequence ID" value="RVW79706.1"/>
    <property type="molecule type" value="Genomic_DNA"/>
</dbReference>
<dbReference type="InterPro" id="IPR057670">
    <property type="entry name" value="SH3_retrovirus"/>
</dbReference>
<gene>
    <name evidence="2" type="primary">RE1_3193</name>
    <name evidence="2" type="ORF">CK203_042374</name>
</gene>
<proteinExistence type="predicted"/>